<protein>
    <submittedName>
        <fullName evidence="1">Uncharacterized protein</fullName>
    </submittedName>
</protein>
<dbReference type="Proteomes" id="UP000676194">
    <property type="component" value="Chromosome"/>
</dbReference>
<gene>
    <name evidence="1" type="ORF">KIH39_15855</name>
</gene>
<dbReference type="AlphaFoldDB" id="A0A8E6B1Y7"/>
<evidence type="ECO:0000313" key="1">
    <source>
        <dbReference type="EMBL" id="QVL30327.1"/>
    </source>
</evidence>
<evidence type="ECO:0000313" key="2">
    <source>
        <dbReference type="Proteomes" id="UP000676194"/>
    </source>
</evidence>
<sequence length="100" mass="11181">MTLVRTRMGSDRLSAEHYIDPFDVDLHRHRLKGRRAGNAVAIVVVADHLILVDLARFVEAGIERTRRQQQSLLQFAREALADGLRLPLLRPLAIAFAAGS</sequence>
<accession>A0A8E6B1Y7</accession>
<dbReference type="EMBL" id="CP074694">
    <property type="protein sequence ID" value="QVL30327.1"/>
    <property type="molecule type" value="Genomic_DNA"/>
</dbReference>
<reference evidence="1" key="1">
    <citation type="submission" date="2021-05" db="EMBL/GenBank/DDBJ databases">
        <title>Complete genome sequence of the cellulolytic planctomycete Telmatocola sphagniphila SP2T and characterization of the first cellulase from planctomycetes.</title>
        <authorList>
            <person name="Rakitin A.L."/>
            <person name="Beletsky A.V."/>
            <person name="Naumoff D.G."/>
            <person name="Kulichevskaya I.S."/>
            <person name="Mardanov A.V."/>
            <person name="Ravin N.V."/>
            <person name="Dedysh S.N."/>
        </authorList>
    </citation>
    <scope>NUCLEOTIDE SEQUENCE</scope>
    <source>
        <strain evidence="1">SP2T</strain>
    </source>
</reference>
<name>A0A8E6B1Y7_9BACT</name>
<proteinExistence type="predicted"/>
<dbReference type="KEGG" id="tsph:KIH39_15855"/>
<keyword evidence="2" id="KW-1185">Reference proteome</keyword>
<organism evidence="1 2">
    <name type="scientific">Telmatocola sphagniphila</name>
    <dbReference type="NCBI Taxonomy" id="1123043"/>
    <lineage>
        <taxon>Bacteria</taxon>
        <taxon>Pseudomonadati</taxon>
        <taxon>Planctomycetota</taxon>
        <taxon>Planctomycetia</taxon>
        <taxon>Gemmatales</taxon>
        <taxon>Gemmataceae</taxon>
    </lineage>
</organism>